<keyword evidence="3" id="KW-1185">Reference proteome</keyword>
<reference evidence="2" key="2">
    <citation type="submission" date="2020-09" db="EMBL/GenBank/DDBJ databases">
        <authorList>
            <person name="Sun Q."/>
            <person name="Zhou Y."/>
        </authorList>
    </citation>
    <scope>NUCLEOTIDE SEQUENCE</scope>
    <source>
        <strain evidence="2">CGMCC 4.7306</strain>
    </source>
</reference>
<accession>A0A917S6X9</accession>
<sequence length="550" mass="57897">MPAQELIFVSGDLEVTVGAAGFPVRVRCAGRPGQDYFAAQYEPGPLIMDGRPQRWEPVGLVTDVDETEARYALVDHPELEYTVRNSFAGHWQQRHMLVNTSSATIVVDRWQLALAPAPGCLGWGSAIGGDATWAVQPTDGQGPLVFGELVQGSVTELVAGDEPGVATGTIVLSANRRIVLQWRIDTAADTASIARTRQPVLSGRTDLGLNQAFEVADPDSAVVSEDPVMVSTEGDLQVLTSDRAGRYPVELRSGRGTTVLDLAWVPGADELVATLSRTWLDHRSGAGIGVIPGPGAALGLQQAVIGRLTDEVDDAEDALALHTGRLLDRPEISIMDQAYLAQESVRTGDPEPLRRARSAFLEIDRPEPGVGLAATRICLAELALGGSPAEVIGRLQEIARAAAPDDGDHGDRGHGDRGHGGRDHGAEDDLVRAAAWLELITVTGPSAGQTSDSAIRHALAVGAGLGSGLPGARIGTTPPGVTCYAAAVLDLLPDRFGSELEQRWGMTAHTLADQARTSALAAALFPKGPDPTPNDLDQTIGWVVLGKPIE</sequence>
<evidence type="ECO:0000313" key="2">
    <source>
        <dbReference type="EMBL" id="GGL60834.1"/>
    </source>
</evidence>
<dbReference type="EMBL" id="BMMZ01000004">
    <property type="protein sequence ID" value="GGL60834.1"/>
    <property type="molecule type" value="Genomic_DNA"/>
</dbReference>
<protein>
    <submittedName>
        <fullName evidence="2">Uncharacterized protein</fullName>
    </submittedName>
</protein>
<name>A0A917S6X9_9ACTN</name>
<evidence type="ECO:0000256" key="1">
    <source>
        <dbReference type="SAM" id="MobiDB-lite"/>
    </source>
</evidence>
<feature type="region of interest" description="Disordered" evidence="1">
    <location>
        <begin position="402"/>
        <end position="425"/>
    </location>
</feature>
<feature type="compositionally biased region" description="Basic and acidic residues" evidence="1">
    <location>
        <begin position="406"/>
        <end position="425"/>
    </location>
</feature>
<gene>
    <name evidence="2" type="ORF">GCM10011575_19230</name>
</gene>
<dbReference type="AlphaFoldDB" id="A0A917S6X9"/>
<evidence type="ECO:0000313" key="3">
    <source>
        <dbReference type="Proteomes" id="UP000613840"/>
    </source>
</evidence>
<comment type="caution">
    <text evidence="2">The sequence shown here is derived from an EMBL/GenBank/DDBJ whole genome shotgun (WGS) entry which is preliminary data.</text>
</comment>
<organism evidence="2 3">
    <name type="scientific">Microlunatus endophyticus</name>
    <dbReference type="NCBI Taxonomy" id="1716077"/>
    <lineage>
        <taxon>Bacteria</taxon>
        <taxon>Bacillati</taxon>
        <taxon>Actinomycetota</taxon>
        <taxon>Actinomycetes</taxon>
        <taxon>Propionibacteriales</taxon>
        <taxon>Propionibacteriaceae</taxon>
        <taxon>Microlunatus</taxon>
    </lineage>
</organism>
<dbReference type="Proteomes" id="UP000613840">
    <property type="component" value="Unassembled WGS sequence"/>
</dbReference>
<reference evidence="2" key="1">
    <citation type="journal article" date="2014" name="Int. J. Syst. Evol. Microbiol.">
        <title>Complete genome sequence of Corynebacterium casei LMG S-19264T (=DSM 44701T), isolated from a smear-ripened cheese.</title>
        <authorList>
            <consortium name="US DOE Joint Genome Institute (JGI-PGF)"/>
            <person name="Walter F."/>
            <person name="Albersmeier A."/>
            <person name="Kalinowski J."/>
            <person name="Ruckert C."/>
        </authorList>
    </citation>
    <scope>NUCLEOTIDE SEQUENCE</scope>
    <source>
        <strain evidence="2">CGMCC 4.7306</strain>
    </source>
</reference>
<proteinExistence type="predicted"/>
<dbReference type="RefSeq" id="WP_188894981.1">
    <property type="nucleotide sequence ID" value="NZ_BMMZ01000004.1"/>
</dbReference>